<protein>
    <recommendedName>
        <fullName evidence="7">Neuronal tyrosine-phosphorylated phosphoinositide-3-kinase adaptor 2</fullName>
    </recommendedName>
</protein>
<feature type="compositionally biased region" description="Polar residues" evidence="2">
    <location>
        <begin position="89"/>
        <end position="113"/>
    </location>
</feature>
<sequence length="441" mass="48407">EDIGLKTYDALVIQNASDIARENDRVRNEMNAAYQQDRFDSRSRKEEAPKRNEDKSAKVIEDIFGDCQMPRHFHSSSMPVPMAVDSLVQSVTGSSIKSPSLHSVFSMDDTNCLPSPRKQPPPKPKRDPNTRLSASYEAVSACLSAASKDANNEVLTRPRPHSDDYSTMKKIPPPKPKRSPNTKLSGSYEEICGRRRRGRRRRNSVSEVDSPDHGESVYEEMKYFLPDEVSTCATTIPILTGSPPVFSDSKKAIVLENFNSGSPMLVSCKDNTCDIPPPFPNLLPHRPPLLVFPPTPVTCSPASDESPLTPLEVKKLPVLETNLNYSIQSENSSPLSPQYSRNPNSGKGAVSSESTKVPQRSSTPIGGTSSAAVSRLYYSPVKTMRVEHGKSHSSSSSPLPYNPANSRPLTSPLDELTSLFSSGRTLLRRSAAGRKIREPEG</sequence>
<dbReference type="OMA" id="EVASAQC"/>
<evidence type="ECO:0000313" key="5">
    <source>
        <dbReference type="Ensembl" id="ENSLACP00000015393.1"/>
    </source>
</evidence>
<feature type="region of interest" description="Disordered" evidence="2">
    <location>
        <begin position="89"/>
        <end position="213"/>
    </location>
</feature>
<reference evidence="5" key="3">
    <citation type="submission" date="2025-09" db="UniProtKB">
        <authorList>
            <consortium name="Ensembl"/>
        </authorList>
    </citation>
    <scope>IDENTIFICATION</scope>
</reference>
<feature type="domain" description="Neuronal tyrosine-phosphorylated phosphoinositide-3-kinase adapter N-terminal" evidence="3">
    <location>
        <begin position="202"/>
        <end position="361"/>
    </location>
</feature>
<dbReference type="GO" id="GO:0043491">
    <property type="term" value="P:phosphatidylinositol 3-kinase/protein kinase B signal transduction"/>
    <property type="evidence" value="ECO:0007669"/>
    <property type="project" value="TreeGrafter"/>
</dbReference>
<name>H3B0H2_LATCH</name>
<dbReference type="Pfam" id="PF15439">
    <property type="entry name" value="NYAP_N"/>
    <property type="match status" value="2"/>
</dbReference>
<dbReference type="GO" id="GO:2000134">
    <property type="term" value="P:negative regulation of G1/S transition of mitotic cell cycle"/>
    <property type="evidence" value="ECO:0007669"/>
    <property type="project" value="TreeGrafter"/>
</dbReference>
<evidence type="ECO:0000256" key="2">
    <source>
        <dbReference type="SAM" id="MobiDB-lite"/>
    </source>
</evidence>
<feature type="compositionally biased region" description="Basic residues" evidence="2">
    <location>
        <begin position="194"/>
        <end position="203"/>
    </location>
</feature>
<dbReference type="GeneTree" id="ENSGT00890000139453"/>
<keyword evidence="6" id="KW-1185">Reference proteome</keyword>
<evidence type="ECO:0008006" key="7">
    <source>
        <dbReference type="Google" id="ProtNLM"/>
    </source>
</evidence>
<dbReference type="eggNOG" id="KOG0515">
    <property type="taxonomic scope" value="Eukaryota"/>
</dbReference>
<dbReference type="EMBL" id="AFYH01079693">
    <property type="status" value="NOT_ANNOTATED_CDS"/>
    <property type="molecule type" value="Genomic_DNA"/>
</dbReference>
<keyword evidence="1" id="KW-0597">Phosphoprotein</keyword>
<reference evidence="6" key="1">
    <citation type="submission" date="2011-08" db="EMBL/GenBank/DDBJ databases">
        <title>The draft genome of Latimeria chalumnae.</title>
        <authorList>
            <person name="Di Palma F."/>
            <person name="Alfoldi J."/>
            <person name="Johnson J."/>
            <person name="Berlin A."/>
            <person name="Gnerre S."/>
            <person name="Jaffe D."/>
            <person name="MacCallum I."/>
            <person name="Young S."/>
            <person name="Walker B.J."/>
            <person name="Lander E."/>
            <person name="Lindblad-Toh K."/>
        </authorList>
    </citation>
    <scope>NUCLEOTIDE SEQUENCE [LARGE SCALE GENOMIC DNA]</scope>
    <source>
        <strain evidence="6">Wild caught</strain>
    </source>
</reference>
<feature type="domain" description="Neuronal tyrosine-phosphorylated phosphoinositide-3-kinase adapter N-terminal" evidence="3">
    <location>
        <begin position="33"/>
        <end position="197"/>
    </location>
</feature>
<accession>H3B0H2</accession>
<dbReference type="AlphaFoldDB" id="H3B0H2"/>
<evidence type="ECO:0000256" key="1">
    <source>
        <dbReference type="ARBA" id="ARBA00022553"/>
    </source>
</evidence>
<dbReference type="InParanoid" id="H3B0H2"/>
<dbReference type="HOGENOM" id="CLU_012558_1_0_1"/>
<dbReference type="GO" id="GO:0016459">
    <property type="term" value="C:myosin complex"/>
    <property type="evidence" value="ECO:0007669"/>
    <property type="project" value="TreeGrafter"/>
</dbReference>
<dbReference type="Ensembl" id="ENSLACT00000015499.1">
    <property type="protein sequence ID" value="ENSLACP00000015393.1"/>
    <property type="gene ID" value="ENSLACG00000013550.1"/>
</dbReference>
<dbReference type="InterPro" id="IPR039482">
    <property type="entry name" value="NYAP_N"/>
</dbReference>
<evidence type="ECO:0000259" key="3">
    <source>
        <dbReference type="Pfam" id="PF15439"/>
    </source>
</evidence>
<feature type="compositionally biased region" description="Basic and acidic residues" evidence="2">
    <location>
        <begin position="37"/>
        <end position="56"/>
    </location>
</feature>
<dbReference type="Proteomes" id="UP000008672">
    <property type="component" value="Unassembled WGS sequence"/>
</dbReference>
<feature type="region of interest" description="Disordered" evidence="2">
    <location>
        <begin position="327"/>
        <end position="369"/>
    </location>
</feature>
<reference evidence="5" key="2">
    <citation type="submission" date="2025-08" db="UniProtKB">
        <authorList>
            <consortium name="Ensembl"/>
        </authorList>
    </citation>
    <scope>IDENTIFICATION</scope>
</reference>
<evidence type="ECO:0000313" key="6">
    <source>
        <dbReference type="Proteomes" id="UP000008672"/>
    </source>
</evidence>
<dbReference type="STRING" id="7897.ENSLACP00000015393"/>
<dbReference type="PANTHER" id="PTHR47335">
    <property type="entry name" value="UNCONVENTIONAL MYOSIN-XVI"/>
    <property type="match status" value="1"/>
</dbReference>
<dbReference type="GO" id="GO:0019903">
    <property type="term" value="F:protein phosphatase binding"/>
    <property type="evidence" value="ECO:0007669"/>
    <property type="project" value="TreeGrafter"/>
</dbReference>
<dbReference type="GO" id="GO:0048471">
    <property type="term" value="C:perinuclear region of cytoplasm"/>
    <property type="evidence" value="ECO:0007669"/>
    <property type="project" value="TreeGrafter"/>
</dbReference>
<dbReference type="InterPro" id="IPR029353">
    <property type="entry name" value="NYAP_C"/>
</dbReference>
<evidence type="ECO:0000259" key="4">
    <source>
        <dbReference type="Pfam" id="PF15452"/>
    </source>
</evidence>
<organism evidence="5 6">
    <name type="scientific">Latimeria chalumnae</name>
    <name type="common">Coelacanth</name>
    <dbReference type="NCBI Taxonomy" id="7897"/>
    <lineage>
        <taxon>Eukaryota</taxon>
        <taxon>Metazoa</taxon>
        <taxon>Chordata</taxon>
        <taxon>Craniata</taxon>
        <taxon>Vertebrata</taxon>
        <taxon>Euteleostomi</taxon>
        <taxon>Coelacanthiformes</taxon>
        <taxon>Coelacanthidae</taxon>
        <taxon>Latimeria</taxon>
    </lineage>
</organism>
<dbReference type="Pfam" id="PF15452">
    <property type="entry name" value="NYAP_C"/>
    <property type="match status" value="1"/>
</dbReference>
<feature type="region of interest" description="Disordered" evidence="2">
    <location>
        <begin position="385"/>
        <end position="415"/>
    </location>
</feature>
<dbReference type="GO" id="GO:0051015">
    <property type="term" value="F:actin filament binding"/>
    <property type="evidence" value="ECO:0007669"/>
    <property type="project" value="TreeGrafter"/>
</dbReference>
<dbReference type="GO" id="GO:0048812">
    <property type="term" value="P:neuron projection morphogenesis"/>
    <property type="evidence" value="ECO:0007669"/>
    <property type="project" value="TreeGrafter"/>
</dbReference>
<feature type="region of interest" description="Disordered" evidence="2">
    <location>
        <begin position="29"/>
        <end position="56"/>
    </location>
</feature>
<dbReference type="PANTHER" id="PTHR47335:SF1">
    <property type="entry name" value="UNCONVENTIONAL MYOSIN-XVI"/>
    <property type="match status" value="1"/>
</dbReference>
<proteinExistence type="predicted"/>
<feature type="domain" description="Neuronal tyrosine-phosphorylated phosphoinositide-3-kinase adapter C-terminal" evidence="4">
    <location>
        <begin position="382"/>
        <end position="440"/>
    </location>
</feature>
<dbReference type="GO" id="GO:0005654">
    <property type="term" value="C:nucleoplasm"/>
    <property type="evidence" value="ECO:0007669"/>
    <property type="project" value="TreeGrafter"/>
</dbReference>
<dbReference type="InterPro" id="IPR052838">
    <property type="entry name" value="Myosin-XVI"/>
</dbReference>